<protein>
    <recommendedName>
        <fullName evidence="2">Reverse transcriptase Ty1/copia-type domain-containing protein</fullName>
    </recommendedName>
</protein>
<dbReference type="OrthoDB" id="448915at2759"/>
<dbReference type="CDD" id="cd09272">
    <property type="entry name" value="RNase_HI_RT_Ty1"/>
    <property type="match status" value="1"/>
</dbReference>
<dbReference type="InterPro" id="IPR043502">
    <property type="entry name" value="DNA/RNA_pol_sf"/>
</dbReference>
<gene>
    <name evidence="3" type="ORF">PGLA1383_LOCUS38023</name>
</gene>
<feature type="region of interest" description="Disordered" evidence="1">
    <location>
        <begin position="1"/>
        <end position="62"/>
    </location>
</feature>
<evidence type="ECO:0000313" key="4">
    <source>
        <dbReference type="Proteomes" id="UP000654075"/>
    </source>
</evidence>
<dbReference type="PANTHER" id="PTHR11439:SF483">
    <property type="entry name" value="PEPTIDE SYNTHASE GLIP-LIKE, PUTATIVE (AFU_ORTHOLOGUE AFUA_3G12920)-RELATED"/>
    <property type="match status" value="1"/>
</dbReference>
<dbReference type="SUPFAM" id="SSF56672">
    <property type="entry name" value="DNA/RNA polymerases"/>
    <property type="match status" value="1"/>
</dbReference>
<dbReference type="PANTHER" id="PTHR11439">
    <property type="entry name" value="GAG-POL-RELATED RETROTRANSPOSON"/>
    <property type="match status" value="1"/>
</dbReference>
<organism evidence="3 4">
    <name type="scientific">Polarella glacialis</name>
    <name type="common">Dinoflagellate</name>
    <dbReference type="NCBI Taxonomy" id="89957"/>
    <lineage>
        <taxon>Eukaryota</taxon>
        <taxon>Sar</taxon>
        <taxon>Alveolata</taxon>
        <taxon>Dinophyceae</taxon>
        <taxon>Suessiales</taxon>
        <taxon>Suessiaceae</taxon>
        <taxon>Polarella</taxon>
    </lineage>
</organism>
<dbReference type="AlphaFoldDB" id="A0A813G0W1"/>
<dbReference type="InterPro" id="IPR013103">
    <property type="entry name" value="RVT_2"/>
</dbReference>
<dbReference type="EMBL" id="CAJNNV010027466">
    <property type="protein sequence ID" value="CAE8620465.1"/>
    <property type="molecule type" value="Genomic_DNA"/>
</dbReference>
<dbReference type="OMA" id="RHTELAS"/>
<dbReference type="Pfam" id="PF07727">
    <property type="entry name" value="RVT_2"/>
    <property type="match status" value="1"/>
</dbReference>
<accession>A0A813G0W1</accession>
<evidence type="ECO:0000256" key="1">
    <source>
        <dbReference type="SAM" id="MobiDB-lite"/>
    </source>
</evidence>
<dbReference type="Proteomes" id="UP000654075">
    <property type="component" value="Unassembled WGS sequence"/>
</dbReference>
<feature type="domain" description="Reverse transcriptase Ty1/copia-type" evidence="2">
    <location>
        <begin position="149"/>
        <end position="310"/>
    </location>
</feature>
<keyword evidence="4" id="KW-1185">Reference proteome</keyword>
<evidence type="ECO:0000313" key="3">
    <source>
        <dbReference type="EMBL" id="CAE8620465.1"/>
    </source>
</evidence>
<reference evidence="3" key="1">
    <citation type="submission" date="2021-02" db="EMBL/GenBank/DDBJ databases">
        <authorList>
            <person name="Dougan E. K."/>
            <person name="Rhodes N."/>
            <person name="Thang M."/>
            <person name="Chan C."/>
        </authorList>
    </citation>
    <scope>NUCLEOTIDE SEQUENCE</scope>
</reference>
<feature type="compositionally biased region" description="Basic and acidic residues" evidence="1">
    <location>
        <begin position="1"/>
        <end position="10"/>
    </location>
</feature>
<proteinExistence type="predicted"/>
<evidence type="ECO:0000259" key="2">
    <source>
        <dbReference type="Pfam" id="PF07727"/>
    </source>
</evidence>
<name>A0A813G0W1_POLGL</name>
<feature type="compositionally biased region" description="Basic and acidic residues" evidence="1">
    <location>
        <begin position="45"/>
        <end position="54"/>
    </location>
</feature>
<sequence>MPGIGEKRPLEGPQPEQPRLRVWGKTSATKRPVETTAEEDQEEDAVARRERAEGGEGGAGASMTLRELQKCYQRDVRDSEEDASRAFATGLLEDLVMAVAEEPEIFVGTDPGYSEDWRELPYEKVLKGRHTELASLLAFHVYEEIEGSQLPADANPISARFLYRMKPDGSVKARLVVQQVRTTAPGLSWLHTYAACPTVLGGRLVLWQAARKQWPIREGDVSSAFLHAPLDADLPIFVRPPACVFQGRYWKLRKALYGLRVAPRTFQLWYADQQKRLRLLRCKADPQLYYRQEDGSMHVTHADDVRLTAPPEVITPLQKSIGELMKIRWDRELSEQWSPFLGSQWRRVTNDHFQLRADPKHLRALQEMLRMQQANSVGTPAWSLQEEQLPARELDPTQASIFRSAVGVLQWLALVRPDLQYTSKELARGLCRPTTKDWARLRHAVRYCIGTADVVLNLEFDRDLPCEITAYCDSNFAGDVDTRKSTTGYLLLVQGLLLTSASKTQSVIALSSAEAELMALNSAVREALFARTLLHDILGHDVPITVRCDSTACIAAASKEGLSKMRHIQTQHLWVQQLIRDKQNIVVKVKGSENPADVLTKHLPAAKMCQYRNMIGLEYEQNP</sequence>
<comment type="caution">
    <text evidence="3">The sequence shown here is derived from an EMBL/GenBank/DDBJ whole genome shotgun (WGS) entry which is preliminary data.</text>
</comment>